<dbReference type="EMBL" id="HE650827">
    <property type="protein sequence ID" value="CCF59064.1"/>
    <property type="molecule type" value="Genomic_DNA"/>
</dbReference>
<dbReference type="FunCoup" id="H2AXG4">
    <property type="interactions" value="4"/>
</dbReference>
<dbReference type="AlphaFoldDB" id="H2AXG4"/>
<dbReference type="OrthoDB" id="4035999at2759"/>
<dbReference type="eggNOG" id="ENOG502QTEC">
    <property type="taxonomic scope" value="Eukaryota"/>
</dbReference>
<accession>H2AXG4</accession>
<dbReference type="RefSeq" id="XP_003958199.1">
    <property type="nucleotide sequence ID" value="XM_003958150.1"/>
</dbReference>
<gene>
    <name evidence="1" type="primary">KAFR0G00310</name>
    <name evidence="1" type="ORF">KAFR_0G00310</name>
</gene>
<evidence type="ECO:0000313" key="1">
    <source>
        <dbReference type="EMBL" id="CCF59064.1"/>
    </source>
</evidence>
<proteinExistence type="predicted"/>
<sequence length="802" mass="91206">MSLQRLRMDEERYQETLQNLRELCQASNVRPMSLLDPMWEVKRELDLMTSLLKIISSKHADYFKQLNEYVNMDDLFDDTSLDLSLLQAYKSLLASAAKLILNPDISTFRSGNQKFLTHILEIYSRLCTVLHSHDDANTFSKLYNIISSFEDNFYTKYNQINSRRFESDQVYDFLSFSKILTKSPGIDLNDVRNSTLFELGCEKFGYHNLLVELAQVSTGEIAIFKINAGKLQTSFNQLLHELKQGNYTSLNFGRTLLFLPLTMKQLQIMSFSTMETTIKSTSGNNAQLHLKCLDPIQWSVTWKPIFDNSLSKEKESVSLQDSFGTITEGKTFESDNFYMKFNELPATEGITVVNSDALYPRDLSSAHQVQSDLGQDVKSQDITPKMESIETSKEVQITNSELIDGIATLTSATSMDIPDLHQLKIDNTKSEKRFDKVPVNDIFINTKEEKVTPTTEFNPSADFYKPTLHKKKSGLLSFFHKSNKKRLSIETDIDNNTSFFSSPISTSGTPTSSIFDSQSKEIKQYVKPLIKNESPSSPIFEFDSTKMSIWRGTKWELLSNSKSRLDVSKSLDGTYILMAYHDKSNDECHFVAELSNTWTCARSTAQDIQIRIPRSTFVSAAFAIHNKTCTISIRCVNADKLMNSLQHCIKGNLPESLSSSTTIRTLSTSSSSFMSEGIMKSYTQETFISDSKQSIDWKAFEEKLLLPNLKARQYSRIDGKLWQIQNTGVVDIFFLEKDCIRELVKFSLKTEDHNVVISSSYLDSVKRIGRTGISLCADDGPQLFEFLNPQVTDQVYKIVVGR</sequence>
<protein>
    <submittedName>
        <fullName evidence="1">Uncharacterized protein</fullName>
    </submittedName>
</protein>
<dbReference type="HOGENOM" id="CLU_338632_0_0_1"/>
<dbReference type="STRING" id="1071382.H2AXG4"/>
<reference evidence="1 2" key="1">
    <citation type="journal article" date="2011" name="Proc. Natl. Acad. Sci. U.S.A.">
        <title>Evolutionary erosion of yeast sex chromosomes by mating-type switching accidents.</title>
        <authorList>
            <person name="Gordon J.L."/>
            <person name="Armisen D."/>
            <person name="Proux-Wera E."/>
            <person name="Oheigeartaigh S.S."/>
            <person name="Byrne K.P."/>
            <person name="Wolfe K.H."/>
        </authorList>
    </citation>
    <scope>NUCLEOTIDE SEQUENCE [LARGE SCALE GENOMIC DNA]</scope>
    <source>
        <strain evidence="2">ATCC 22294 / BCRC 22015 / CBS 2517 / CECT 1963 / NBRC 1671 / NRRL Y-8276</strain>
    </source>
</reference>
<dbReference type="KEGG" id="kaf:KAFR_0G00310"/>
<name>H2AXG4_KAZAF</name>
<organism evidence="1 2">
    <name type="scientific">Kazachstania africana (strain ATCC 22294 / BCRC 22015 / CBS 2517 / CECT 1963 / NBRC 1671 / NRRL Y-8276)</name>
    <name type="common">Yeast</name>
    <name type="synonym">Kluyveromyces africanus</name>
    <dbReference type="NCBI Taxonomy" id="1071382"/>
    <lineage>
        <taxon>Eukaryota</taxon>
        <taxon>Fungi</taxon>
        <taxon>Dikarya</taxon>
        <taxon>Ascomycota</taxon>
        <taxon>Saccharomycotina</taxon>
        <taxon>Saccharomycetes</taxon>
        <taxon>Saccharomycetales</taxon>
        <taxon>Saccharomycetaceae</taxon>
        <taxon>Kazachstania</taxon>
    </lineage>
</organism>
<dbReference type="GeneID" id="13884555"/>
<keyword evidence="2" id="KW-1185">Reference proteome</keyword>
<dbReference type="Proteomes" id="UP000005220">
    <property type="component" value="Chromosome 7"/>
</dbReference>
<evidence type="ECO:0000313" key="2">
    <source>
        <dbReference type="Proteomes" id="UP000005220"/>
    </source>
</evidence>
<dbReference type="InParanoid" id="H2AXG4"/>